<dbReference type="InterPro" id="IPR000789">
    <property type="entry name" value="Cyclin-dep_kinase_reg-sub"/>
</dbReference>
<evidence type="ECO:0000313" key="5">
    <source>
        <dbReference type="EMBL" id="EMH76269.1"/>
    </source>
</evidence>
<keyword evidence="5" id="KW-0808">Transferase</keyword>
<dbReference type="Proteomes" id="UP000030781">
    <property type="component" value="Unassembled WGS sequence"/>
</dbReference>
<dbReference type="EMBL" id="KB610379">
    <property type="protein sequence ID" value="EMH76269.1"/>
    <property type="molecule type" value="Genomic_DNA"/>
</dbReference>
<organism evidence="5 6">
    <name type="scientific">Entamoeba histolytica HM-1:IMSS-B</name>
    <dbReference type="NCBI Taxonomy" id="885319"/>
    <lineage>
        <taxon>Eukaryota</taxon>
        <taxon>Amoebozoa</taxon>
        <taxon>Evosea</taxon>
        <taxon>Archamoebae</taxon>
        <taxon>Mastigamoebida</taxon>
        <taxon>Entamoebidae</taxon>
        <taxon>Entamoeba</taxon>
    </lineage>
</organism>
<dbReference type="SUPFAM" id="SSF55637">
    <property type="entry name" value="Cell cycle regulatory proteins"/>
    <property type="match status" value="1"/>
</dbReference>
<evidence type="ECO:0000313" key="6">
    <source>
        <dbReference type="Proteomes" id="UP000030781"/>
    </source>
</evidence>
<comment type="similarity">
    <text evidence="1 4">Belongs to the CKS family.</text>
</comment>
<evidence type="ECO:0000256" key="3">
    <source>
        <dbReference type="ARBA" id="ARBA00023306"/>
    </source>
</evidence>
<dbReference type="InterPro" id="IPR036858">
    <property type="entry name" value="Cyclin-dep_kinase_reg-sub_sf"/>
</dbReference>
<evidence type="ECO:0000256" key="1">
    <source>
        <dbReference type="ARBA" id="ARBA00007782"/>
    </source>
</evidence>
<sequence length="49" mass="5924">MAAKLIKDHLMTEDEWRKLGIQQSVGWVHYDIFKPEPNVLLFRRKRTDI</sequence>
<evidence type="ECO:0000256" key="4">
    <source>
        <dbReference type="RuleBase" id="RU311113"/>
    </source>
</evidence>
<dbReference type="OrthoDB" id="440676at2759"/>
<dbReference type="VEuPathDB" id="AmoebaDB:EHI8A_212260"/>
<dbReference type="GO" id="GO:0016538">
    <property type="term" value="F:cyclin-dependent protein serine/threonine kinase regulator activity"/>
    <property type="evidence" value="ECO:0007669"/>
    <property type="project" value="InterPro"/>
</dbReference>
<accession>M3SAZ8</accession>
<dbReference type="PRINTS" id="PR00296">
    <property type="entry name" value="CYCLINKINASE"/>
</dbReference>
<reference evidence="5 6" key="1">
    <citation type="submission" date="2013-01" db="EMBL/GenBank/DDBJ databases">
        <authorList>
            <person name="Hannick L."/>
            <person name="Zafar N."/>
            <person name="Lorenzi H."/>
            <person name="Ali I.A."/>
            <person name="Petri W.P."/>
            <person name="Caler E."/>
        </authorList>
    </citation>
    <scope>NUCLEOTIDE SEQUENCE [LARGE SCALE GENOMIC DNA]</scope>
    <source>
        <strain evidence="6">HM3:IMSS-B</strain>
    </source>
</reference>
<keyword evidence="5" id="KW-0418">Kinase</keyword>
<name>M3SAZ8_ENTH1</name>
<protein>
    <recommendedName>
        <fullName evidence="4">Cyclin-dependent kinases regulatory subunit</fullName>
    </recommendedName>
</protein>
<keyword evidence="2 4" id="KW-0132">Cell division</keyword>
<dbReference type="PANTHER" id="PTHR23415">
    <property type="entry name" value="CYCLIN-DEPENDENT KINASES REGULATORY SUBUNIT/60S RIBOSOME SUBUNIT BIOGENESIS PROTEIN NIP7"/>
    <property type="match status" value="1"/>
</dbReference>
<dbReference type="Pfam" id="PF01111">
    <property type="entry name" value="CKS"/>
    <property type="match status" value="1"/>
</dbReference>
<dbReference type="Gene3D" id="3.30.170.10">
    <property type="entry name" value="Cyclin-dependent kinase, regulatory subunit"/>
    <property type="match status" value="1"/>
</dbReference>
<dbReference type="GO" id="GO:0016301">
    <property type="term" value="F:kinase activity"/>
    <property type="evidence" value="ECO:0007669"/>
    <property type="project" value="UniProtKB-KW"/>
</dbReference>
<gene>
    <name evidence="5" type="ORF">EHI8A_212260</name>
</gene>
<comment type="function">
    <text evidence="4">Binds to the catalytic subunit of the cyclin dependent kinases and is essential for their biological function.</text>
</comment>
<proteinExistence type="inferred from homology"/>
<evidence type="ECO:0000256" key="2">
    <source>
        <dbReference type="ARBA" id="ARBA00022618"/>
    </source>
</evidence>
<dbReference type="SMART" id="SM01084">
    <property type="entry name" value="CKS"/>
    <property type="match status" value="1"/>
</dbReference>
<dbReference type="AlphaFoldDB" id="M3SAZ8"/>
<keyword evidence="3 4" id="KW-0131">Cell cycle</keyword>
<dbReference type="GO" id="GO:0051301">
    <property type="term" value="P:cell division"/>
    <property type="evidence" value="ECO:0007669"/>
    <property type="project" value="UniProtKB-UniRule"/>
</dbReference>